<evidence type="ECO:0000256" key="1">
    <source>
        <dbReference type="SAM" id="Phobius"/>
    </source>
</evidence>
<organism evidence="2 3">
    <name type="scientific">Paractinoplanes brasiliensis</name>
    <dbReference type="NCBI Taxonomy" id="52695"/>
    <lineage>
        <taxon>Bacteria</taxon>
        <taxon>Bacillati</taxon>
        <taxon>Actinomycetota</taxon>
        <taxon>Actinomycetes</taxon>
        <taxon>Micromonosporales</taxon>
        <taxon>Micromonosporaceae</taxon>
        <taxon>Paractinoplanes</taxon>
    </lineage>
</organism>
<dbReference type="OrthoDB" id="5404822at2"/>
<keyword evidence="1" id="KW-0812">Transmembrane</keyword>
<reference evidence="2 3" key="1">
    <citation type="submission" date="2019-03" db="EMBL/GenBank/DDBJ databases">
        <title>Sequencing the genomes of 1000 actinobacteria strains.</title>
        <authorList>
            <person name="Klenk H.-P."/>
        </authorList>
    </citation>
    <scope>NUCLEOTIDE SEQUENCE [LARGE SCALE GENOMIC DNA]</scope>
    <source>
        <strain evidence="2 3">DSM 43805</strain>
    </source>
</reference>
<proteinExistence type="predicted"/>
<protein>
    <submittedName>
        <fullName evidence="2">Uncharacterized membrane protein YvlD (DUF360 family)</fullName>
    </submittedName>
</protein>
<gene>
    <name evidence="2" type="ORF">C8E87_6899</name>
</gene>
<evidence type="ECO:0000313" key="3">
    <source>
        <dbReference type="Proteomes" id="UP000294901"/>
    </source>
</evidence>
<dbReference type="InterPro" id="IPR002591">
    <property type="entry name" value="Phosphodiest/P_Trfase"/>
</dbReference>
<keyword evidence="3" id="KW-1185">Reference proteome</keyword>
<evidence type="ECO:0000313" key="2">
    <source>
        <dbReference type="EMBL" id="TDO31475.1"/>
    </source>
</evidence>
<dbReference type="Proteomes" id="UP000294901">
    <property type="component" value="Unassembled WGS sequence"/>
</dbReference>
<accession>A0A4R6JAI4</accession>
<dbReference type="RefSeq" id="WP_133877578.1">
    <property type="nucleotide sequence ID" value="NZ_BOMD01000080.1"/>
</dbReference>
<dbReference type="Pfam" id="PF04020">
    <property type="entry name" value="Phage_holin_4_2"/>
    <property type="match status" value="1"/>
</dbReference>
<keyword evidence="1" id="KW-0472">Membrane</keyword>
<dbReference type="Pfam" id="PF01663">
    <property type="entry name" value="Phosphodiest"/>
    <property type="match status" value="1"/>
</dbReference>
<sequence length="637" mass="68179">MLSRLLTVALGAAALGVVIGVMPGLSADSGWAVLAAAIVLGVLGAFLRPLLVLLCARGGWLAVVAGWLVTQALLVYAALAVTPGMHVDGFWPAFWAAWLGAALTSVVLWFVTAGQPGAATRHLLRVNRRYRQRVPHSGEPGVLFVQIDGLSAPLARWAIDAGNLPTLGRWLRSGSHTLTEWHAQLPPTTPASQAGLLHGASDQIPAFRWYEKETGRLVVTNRPRDSALVEQRCSDGKGLLAGGGVSVSNVFSGDAELSLLTMSTAGTNRPDRGVAAYLLDPFGLTRSLVLTTGEMVKELVQARRQRVREVWPRMRRHGSYVLLRGATNVLLRHLNLAVLAEQMMRGAPAVYCDFVDYDEIAHHAGPARPESLASLEGIDAVLATLEQIAAAAPRPYRLVVLSDHGQSLGPTFAQRYGMRLEDLVGQLAATGDVLAPPDNEQEGRAQVIEAELVRPVPAGPGPERPEIVVAASGNLALIYLARLPGRVTMEEIERCHPRLLSGLTAHPGIGFVLVRSRREGAVVLGPGGRRRLRDDHVDGLDPLATFGPYAADDLRRHDRLAHTGDLVVNSLYEPGTGEVAAFEELIGCHGGLGGDQSRALLVLPREWARPDELVGADAVHRLLLSSMRDEPGGSVAR</sequence>
<name>A0A4R6JAI4_9ACTN</name>
<dbReference type="InterPro" id="IPR007165">
    <property type="entry name" value="Phage_holin_4_2"/>
</dbReference>
<keyword evidence="1" id="KW-1133">Transmembrane helix</keyword>
<dbReference type="EMBL" id="SNWR01000002">
    <property type="protein sequence ID" value="TDO31475.1"/>
    <property type="molecule type" value="Genomic_DNA"/>
</dbReference>
<dbReference type="Gene3D" id="3.40.720.10">
    <property type="entry name" value="Alkaline Phosphatase, subunit A"/>
    <property type="match status" value="1"/>
</dbReference>
<dbReference type="AlphaFoldDB" id="A0A4R6JAI4"/>
<dbReference type="SUPFAM" id="SSF53649">
    <property type="entry name" value="Alkaline phosphatase-like"/>
    <property type="match status" value="1"/>
</dbReference>
<feature type="transmembrane region" description="Helical" evidence="1">
    <location>
        <begin position="30"/>
        <end position="47"/>
    </location>
</feature>
<comment type="caution">
    <text evidence="2">The sequence shown here is derived from an EMBL/GenBank/DDBJ whole genome shotgun (WGS) entry which is preliminary data.</text>
</comment>
<feature type="transmembrane region" description="Helical" evidence="1">
    <location>
        <begin position="93"/>
        <end position="111"/>
    </location>
</feature>
<feature type="transmembrane region" description="Helical" evidence="1">
    <location>
        <begin position="59"/>
        <end position="81"/>
    </location>
</feature>
<dbReference type="InterPro" id="IPR017850">
    <property type="entry name" value="Alkaline_phosphatase_core_sf"/>
</dbReference>